<dbReference type="Proteomes" id="UP001164746">
    <property type="component" value="Chromosome 12"/>
</dbReference>
<protein>
    <submittedName>
        <fullName evidence="2">Uncharacterized protein</fullName>
    </submittedName>
</protein>
<feature type="signal peptide" evidence="1">
    <location>
        <begin position="1"/>
        <end position="20"/>
    </location>
</feature>
<proteinExistence type="predicted"/>
<reference evidence="2" key="1">
    <citation type="submission" date="2022-11" db="EMBL/GenBank/DDBJ databases">
        <title>Centuries of genome instability and evolution in soft-shell clam transmissible cancer (bioRxiv).</title>
        <authorList>
            <person name="Hart S.F.M."/>
            <person name="Yonemitsu M.A."/>
            <person name="Giersch R.M."/>
            <person name="Beal B.F."/>
            <person name="Arriagada G."/>
            <person name="Davis B.W."/>
            <person name="Ostrander E.A."/>
            <person name="Goff S.P."/>
            <person name="Metzger M.J."/>
        </authorList>
    </citation>
    <scope>NUCLEOTIDE SEQUENCE</scope>
    <source>
        <strain evidence="2">MELC-2E11</strain>
        <tissue evidence="2">Siphon/mantle</tissue>
    </source>
</reference>
<gene>
    <name evidence="2" type="ORF">MAR_016096</name>
</gene>
<accession>A0ABY7FM48</accession>
<keyword evidence="1" id="KW-0732">Signal</keyword>
<keyword evidence="3" id="KW-1185">Reference proteome</keyword>
<feature type="chain" id="PRO_5047234204" evidence="1">
    <location>
        <begin position="21"/>
        <end position="225"/>
    </location>
</feature>
<organism evidence="2 3">
    <name type="scientific">Mya arenaria</name>
    <name type="common">Soft-shell clam</name>
    <dbReference type="NCBI Taxonomy" id="6604"/>
    <lineage>
        <taxon>Eukaryota</taxon>
        <taxon>Metazoa</taxon>
        <taxon>Spiralia</taxon>
        <taxon>Lophotrochozoa</taxon>
        <taxon>Mollusca</taxon>
        <taxon>Bivalvia</taxon>
        <taxon>Autobranchia</taxon>
        <taxon>Heteroconchia</taxon>
        <taxon>Euheterodonta</taxon>
        <taxon>Imparidentia</taxon>
        <taxon>Neoheterodontei</taxon>
        <taxon>Myida</taxon>
        <taxon>Myoidea</taxon>
        <taxon>Myidae</taxon>
        <taxon>Mya</taxon>
    </lineage>
</organism>
<evidence type="ECO:0000256" key="1">
    <source>
        <dbReference type="SAM" id="SignalP"/>
    </source>
</evidence>
<dbReference type="EMBL" id="CP111023">
    <property type="protein sequence ID" value="WAR22122.1"/>
    <property type="molecule type" value="Genomic_DNA"/>
</dbReference>
<sequence>MTAFISFLTVASMCLHSVLTAPHTGGDVTIPIRSRRHVALLPPYHNVCPSPSSERVRIGQAVSMETIFDKTMEFKQKLGIEINQFKRQHISCGATLTYLDSLTLEHFVHIQQPSFDAENLIFEEYMRLSVVEYLIKILTSSQAQECCVAVPDVHHHLRHRVLSKWRQHVSVGDTAVLEGSCLIRADVVVNLGRDCSDMRNLVYVLLRHVEREIDGSILTLDFLRG</sequence>
<evidence type="ECO:0000313" key="3">
    <source>
        <dbReference type="Proteomes" id="UP001164746"/>
    </source>
</evidence>
<evidence type="ECO:0000313" key="2">
    <source>
        <dbReference type="EMBL" id="WAR22122.1"/>
    </source>
</evidence>
<name>A0ABY7FM48_MYAAR</name>